<dbReference type="InterPro" id="IPR001584">
    <property type="entry name" value="Integrase_cat-core"/>
</dbReference>
<dbReference type="PROSITE" id="PS50994">
    <property type="entry name" value="INTEGRASE"/>
    <property type="match status" value="1"/>
</dbReference>
<dbReference type="InterPro" id="IPR025948">
    <property type="entry name" value="HTH-like_dom"/>
</dbReference>
<dbReference type="Pfam" id="PF00665">
    <property type="entry name" value="rve"/>
    <property type="match status" value="1"/>
</dbReference>
<dbReference type="InterPro" id="IPR048020">
    <property type="entry name" value="Transpos_IS3"/>
</dbReference>
<dbReference type="InterPro" id="IPR050900">
    <property type="entry name" value="Transposase_IS3/IS150/IS904"/>
</dbReference>
<dbReference type="Gene3D" id="3.30.420.10">
    <property type="entry name" value="Ribonuclease H-like superfamily/Ribonuclease H"/>
    <property type="match status" value="1"/>
</dbReference>
<organism evidence="3 4">
    <name type="scientific">Paenibacillus chartarius</name>
    <dbReference type="NCBI Taxonomy" id="747481"/>
    <lineage>
        <taxon>Bacteria</taxon>
        <taxon>Bacillati</taxon>
        <taxon>Bacillota</taxon>
        <taxon>Bacilli</taxon>
        <taxon>Bacillales</taxon>
        <taxon>Paenibacillaceae</taxon>
        <taxon>Paenibacillus</taxon>
    </lineage>
</organism>
<dbReference type="NCBIfam" id="NF033516">
    <property type="entry name" value="transpos_IS3"/>
    <property type="match status" value="1"/>
</dbReference>
<comment type="function">
    <text evidence="1">Involved in the transposition of the insertion sequence.</text>
</comment>
<accession>A0ABV6DV14</accession>
<sequence length="284" mass="33264">MEDHRSEFRMEKMCKVLQVSRSGYYKWQQSVPCERERRKAKVLERIAYYFHDSEKRYGSPKITHLLRKEGFQIAERTVGIYMNKLGLRSCVSRKFKVQTTDSSHDLPIAPNVLDQKFEVAEPGKVWVADITYIPCREGRLYLASVMDLCTREIVGWRLKDRMTTDLVLEALEAAYDAKKPGKGLIHHSDRGSQYASKEYRDKLALFFMKASMSRKGNCYDNACIESFHSVLKKELIYCTRFKTKQQAYESIFKYIEFFYNRKRIHSAIGYLAPVHFAELLKKAA</sequence>
<dbReference type="Proteomes" id="UP001589776">
    <property type="component" value="Unassembled WGS sequence"/>
</dbReference>
<name>A0ABV6DV14_9BACL</name>
<evidence type="ECO:0000256" key="1">
    <source>
        <dbReference type="ARBA" id="ARBA00002286"/>
    </source>
</evidence>
<protein>
    <submittedName>
        <fullName evidence="3">IS3 family transposase</fullName>
    </submittedName>
</protein>
<dbReference type="InterPro" id="IPR036397">
    <property type="entry name" value="RNaseH_sf"/>
</dbReference>
<dbReference type="EMBL" id="JBHLWN010000121">
    <property type="protein sequence ID" value="MFC0216505.1"/>
    <property type="molecule type" value="Genomic_DNA"/>
</dbReference>
<dbReference type="InterPro" id="IPR012337">
    <property type="entry name" value="RNaseH-like_sf"/>
</dbReference>
<dbReference type="RefSeq" id="WP_377474797.1">
    <property type="nucleotide sequence ID" value="NZ_JBHLWN010000121.1"/>
</dbReference>
<dbReference type="Pfam" id="PF13333">
    <property type="entry name" value="rve_2"/>
    <property type="match status" value="1"/>
</dbReference>
<keyword evidence="4" id="KW-1185">Reference proteome</keyword>
<dbReference type="PANTHER" id="PTHR46889:SF4">
    <property type="entry name" value="TRANSPOSASE INSO FOR INSERTION SEQUENCE ELEMENT IS911B-RELATED"/>
    <property type="match status" value="1"/>
</dbReference>
<proteinExistence type="predicted"/>
<evidence type="ECO:0000313" key="4">
    <source>
        <dbReference type="Proteomes" id="UP001589776"/>
    </source>
</evidence>
<evidence type="ECO:0000259" key="2">
    <source>
        <dbReference type="PROSITE" id="PS50994"/>
    </source>
</evidence>
<gene>
    <name evidence="3" type="ORF">ACFFK0_29330</name>
</gene>
<comment type="caution">
    <text evidence="3">The sequence shown here is derived from an EMBL/GenBank/DDBJ whole genome shotgun (WGS) entry which is preliminary data.</text>
</comment>
<dbReference type="PANTHER" id="PTHR46889">
    <property type="entry name" value="TRANSPOSASE INSF FOR INSERTION SEQUENCE IS3B-RELATED"/>
    <property type="match status" value="1"/>
</dbReference>
<evidence type="ECO:0000313" key="3">
    <source>
        <dbReference type="EMBL" id="MFC0216505.1"/>
    </source>
</evidence>
<dbReference type="SUPFAM" id="SSF53098">
    <property type="entry name" value="Ribonuclease H-like"/>
    <property type="match status" value="1"/>
</dbReference>
<dbReference type="Pfam" id="PF13276">
    <property type="entry name" value="HTH_21"/>
    <property type="match status" value="1"/>
</dbReference>
<feature type="domain" description="Integrase catalytic" evidence="2">
    <location>
        <begin position="118"/>
        <end position="281"/>
    </location>
</feature>
<reference evidence="3 4" key="1">
    <citation type="submission" date="2024-09" db="EMBL/GenBank/DDBJ databases">
        <authorList>
            <person name="Sun Q."/>
            <person name="Mori K."/>
        </authorList>
    </citation>
    <scope>NUCLEOTIDE SEQUENCE [LARGE SCALE GENOMIC DNA]</scope>
    <source>
        <strain evidence="3 4">CCM 7759</strain>
    </source>
</reference>